<proteinExistence type="predicted"/>
<dbReference type="AlphaFoldDB" id="A0A3B0C752"/>
<comment type="caution">
    <text evidence="3">The sequence shown here is derived from an EMBL/GenBank/DDBJ whole genome shotgun (WGS) entry which is preliminary data.</text>
</comment>
<dbReference type="OrthoDB" id="337762at2"/>
<organism evidence="3 4">
    <name type="scientific">Ulvibacterium marinum</name>
    <dbReference type="NCBI Taxonomy" id="2419782"/>
    <lineage>
        <taxon>Bacteria</taxon>
        <taxon>Pseudomonadati</taxon>
        <taxon>Bacteroidota</taxon>
        <taxon>Flavobacteriia</taxon>
        <taxon>Flavobacteriales</taxon>
        <taxon>Flavobacteriaceae</taxon>
        <taxon>Ulvibacterium</taxon>
    </lineage>
</organism>
<sequence>MKIRTDNPVLIWKTALILLMGTFMLMSCKDIADNADSYSSGLQIGYAEVNYTPRIGLNLVGNYRGDDYASRGIHDSLYGKAMVAKGSNGEKIAILSVDICNLPVESIDMMREHVATDSDIKSENILIHATHTHSGPESKLEAPEAKDYLQKAANAILDADKNLEPAELLVGRTKENRISHNRRLKAVDGTTHMVWEKFEPGFIEKALGGKDPEVITVSIQQRGEISSSIVNFGCHPTTLTGNNWHYSADYPGYLTESMQKVMGKDFGVLFLNAPNGNITQVDHKVGFLDTYQECQRIGYLLGVAAMEAMKNPEPASGHGIIKISREEVPLKKMTITEEQYNWAQKVMKRVEKEGMPELQPDGIPEELYAKWWIDMYDEQDEIDNLEVMVMQIGDIAIVGLPGEMFNEFGIYIKKNSPYKNTLVVNLANGDYNYFPTEISFGQGPEGFTPMITGYETTPGTTSYDIGAGEKLAESAVAQLKKMHGS</sequence>
<evidence type="ECO:0000256" key="1">
    <source>
        <dbReference type="SAM" id="Phobius"/>
    </source>
</evidence>
<dbReference type="Proteomes" id="UP000276603">
    <property type="component" value="Unassembled WGS sequence"/>
</dbReference>
<protein>
    <recommendedName>
        <fullName evidence="2">Neutral/alkaline non-lysosomal ceramidase N-terminal domain-containing protein</fullName>
    </recommendedName>
</protein>
<feature type="domain" description="Neutral/alkaline non-lysosomal ceramidase N-terminal" evidence="2">
    <location>
        <begin position="53"/>
        <end position="262"/>
    </location>
</feature>
<dbReference type="InterPro" id="IPR031329">
    <property type="entry name" value="NEUT/ALK_ceramidase_N"/>
</dbReference>
<accession>A0A3B0C752</accession>
<evidence type="ECO:0000313" key="3">
    <source>
        <dbReference type="EMBL" id="RKN80850.1"/>
    </source>
</evidence>
<keyword evidence="1" id="KW-0472">Membrane</keyword>
<keyword evidence="1" id="KW-0812">Transmembrane</keyword>
<evidence type="ECO:0000259" key="2">
    <source>
        <dbReference type="Pfam" id="PF04734"/>
    </source>
</evidence>
<evidence type="ECO:0000313" key="4">
    <source>
        <dbReference type="Proteomes" id="UP000276603"/>
    </source>
</evidence>
<name>A0A3B0C752_9FLAO</name>
<feature type="transmembrane region" description="Helical" evidence="1">
    <location>
        <begin position="9"/>
        <end position="27"/>
    </location>
</feature>
<reference evidence="3 4" key="1">
    <citation type="submission" date="2018-10" db="EMBL/GenBank/DDBJ databases">
        <title>Ulvibacterium marinum gen. nov., sp. nov., a novel marine bacterium of the family Flavobacteriaceae, isolated from a culture of the green alga Ulva prolifera.</title>
        <authorList>
            <person name="Zhang Z."/>
        </authorList>
    </citation>
    <scope>NUCLEOTIDE SEQUENCE [LARGE SCALE GENOMIC DNA]</scope>
    <source>
        <strain evidence="3 4">CCMM003</strain>
    </source>
</reference>
<dbReference type="RefSeq" id="WP_120711006.1">
    <property type="nucleotide sequence ID" value="NZ_RBCJ01000002.1"/>
</dbReference>
<dbReference type="Pfam" id="PF04734">
    <property type="entry name" value="Ceramidase_alk"/>
    <property type="match status" value="1"/>
</dbReference>
<dbReference type="EMBL" id="RBCJ01000002">
    <property type="protein sequence ID" value="RKN80850.1"/>
    <property type="molecule type" value="Genomic_DNA"/>
</dbReference>
<keyword evidence="4" id="KW-1185">Reference proteome</keyword>
<keyword evidence="1" id="KW-1133">Transmembrane helix</keyword>
<dbReference type="PROSITE" id="PS51257">
    <property type="entry name" value="PROKAR_LIPOPROTEIN"/>
    <property type="match status" value="1"/>
</dbReference>
<gene>
    <name evidence="3" type="ORF">D7Z94_07760</name>
</gene>